<dbReference type="STRING" id="988480.A0A075AWR9"/>
<dbReference type="Pfam" id="PF00115">
    <property type="entry name" value="COX1"/>
    <property type="match status" value="1"/>
</dbReference>
<reference evidence="3 4" key="1">
    <citation type="journal article" date="2013" name="Curr. Biol.">
        <title>Shared signatures of parasitism and phylogenomics unite Cryptomycota and microsporidia.</title>
        <authorList>
            <person name="James T.Y."/>
            <person name="Pelin A."/>
            <person name="Bonen L."/>
            <person name="Ahrendt S."/>
            <person name="Sain D."/>
            <person name="Corradi N."/>
            <person name="Stajich J.E."/>
        </authorList>
    </citation>
    <scope>NUCLEOTIDE SEQUENCE [LARGE SCALE GENOMIC DNA]</scope>
    <source>
        <strain evidence="3 4">CSF55</strain>
    </source>
</reference>
<dbReference type="GO" id="GO:0020037">
    <property type="term" value="F:heme binding"/>
    <property type="evidence" value="ECO:0007669"/>
    <property type="project" value="InterPro"/>
</dbReference>
<dbReference type="EMBL" id="KE561072">
    <property type="protein sequence ID" value="EPZ33137.1"/>
    <property type="molecule type" value="Genomic_DNA"/>
</dbReference>
<dbReference type="InterPro" id="IPR000883">
    <property type="entry name" value="Cyt_C_Oxase_1"/>
</dbReference>
<feature type="transmembrane region" description="Helical" evidence="1">
    <location>
        <begin position="37"/>
        <end position="57"/>
    </location>
</feature>
<accession>A0A075AWR9</accession>
<dbReference type="PANTHER" id="PTHR10422">
    <property type="entry name" value="CYTOCHROME C OXIDASE SUBUNIT 1"/>
    <property type="match status" value="1"/>
</dbReference>
<dbReference type="InterPro" id="IPR023616">
    <property type="entry name" value="Cyt_c_oxase-like_su1_dom"/>
</dbReference>
<dbReference type="GO" id="GO:0006123">
    <property type="term" value="P:mitochondrial electron transport, cytochrome c to oxygen"/>
    <property type="evidence" value="ECO:0007669"/>
    <property type="project" value="TreeGrafter"/>
</dbReference>
<dbReference type="SUPFAM" id="SSF81442">
    <property type="entry name" value="Cytochrome c oxidase subunit I-like"/>
    <property type="match status" value="1"/>
</dbReference>
<evidence type="ECO:0000313" key="3">
    <source>
        <dbReference type="EMBL" id="EPZ33137.1"/>
    </source>
</evidence>
<dbReference type="EC" id="1.9.3.1" evidence="3"/>
<feature type="transmembrane region" description="Helical" evidence="1">
    <location>
        <begin position="69"/>
        <end position="90"/>
    </location>
</feature>
<dbReference type="Gene3D" id="1.20.210.10">
    <property type="entry name" value="Cytochrome c oxidase-like, subunit I domain"/>
    <property type="match status" value="1"/>
</dbReference>
<keyword evidence="1" id="KW-0812">Transmembrane</keyword>
<keyword evidence="4" id="KW-1185">Reference proteome</keyword>
<dbReference type="GO" id="GO:0016020">
    <property type="term" value="C:membrane"/>
    <property type="evidence" value="ECO:0007669"/>
    <property type="project" value="InterPro"/>
</dbReference>
<gene>
    <name evidence="3" type="ORF">O9G_005278</name>
</gene>
<sequence length="187" mass="21904">MVYSIISISILGFIVMYHHMFSIGLDIDSKVFYNSSTIIIGLPTGIKIYSWITSLYYKETYSQENCIEYLIYIYYFISLFIMGGVTGIILSSSIIDLSLHDTYFVVGHFHMVLSIGVVMCVLLEYILGVNITFIIMHIIGLNGLPRRYNRLYINRYIFYYININRFNSLHYLHNSFNYHHTLEIPII</sequence>
<dbReference type="OrthoDB" id="5381460at2759"/>
<feature type="domain" description="Cytochrome oxidase subunit I profile" evidence="2">
    <location>
        <begin position="1"/>
        <end position="169"/>
    </location>
</feature>
<protein>
    <submittedName>
        <fullName evidence="3">Cytochrome c oxidase, subunit I domain-containing protein</fullName>
        <ecNumber evidence="3">1.9.3.1</ecNumber>
    </submittedName>
</protein>
<feature type="transmembrane region" description="Helical" evidence="1">
    <location>
        <begin position="6"/>
        <end position="25"/>
    </location>
</feature>
<feature type="transmembrane region" description="Helical" evidence="1">
    <location>
        <begin position="125"/>
        <end position="144"/>
    </location>
</feature>
<dbReference type="GO" id="GO:0015990">
    <property type="term" value="P:electron transport coupled proton transport"/>
    <property type="evidence" value="ECO:0007669"/>
    <property type="project" value="TreeGrafter"/>
</dbReference>
<evidence type="ECO:0000256" key="1">
    <source>
        <dbReference type="SAM" id="Phobius"/>
    </source>
</evidence>
<name>A0A075AWR9_ROZAC</name>
<evidence type="ECO:0000313" key="4">
    <source>
        <dbReference type="Proteomes" id="UP000030755"/>
    </source>
</evidence>
<dbReference type="HOGENOM" id="CLU_1448496_0_0_1"/>
<organism evidence="3 4">
    <name type="scientific">Rozella allomycis (strain CSF55)</name>
    <dbReference type="NCBI Taxonomy" id="988480"/>
    <lineage>
        <taxon>Eukaryota</taxon>
        <taxon>Fungi</taxon>
        <taxon>Fungi incertae sedis</taxon>
        <taxon>Cryptomycota</taxon>
        <taxon>Cryptomycota incertae sedis</taxon>
        <taxon>Rozella</taxon>
    </lineage>
</organism>
<keyword evidence="1" id="KW-0472">Membrane</keyword>
<dbReference type="GO" id="GO:0005739">
    <property type="term" value="C:mitochondrion"/>
    <property type="evidence" value="ECO:0007669"/>
    <property type="project" value="UniProtKB-ARBA"/>
</dbReference>
<dbReference type="GO" id="GO:0016491">
    <property type="term" value="F:oxidoreductase activity"/>
    <property type="evidence" value="ECO:0007669"/>
    <property type="project" value="UniProtKB-KW"/>
</dbReference>
<proteinExistence type="predicted"/>
<keyword evidence="1" id="KW-1133">Transmembrane helix</keyword>
<dbReference type="PROSITE" id="PS50855">
    <property type="entry name" value="COX1"/>
    <property type="match status" value="1"/>
</dbReference>
<dbReference type="InterPro" id="IPR036927">
    <property type="entry name" value="Cyt_c_oxase-like_su1_sf"/>
</dbReference>
<dbReference type="Proteomes" id="UP000030755">
    <property type="component" value="Unassembled WGS sequence"/>
</dbReference>
<keyword evidence="3" id="KW-0560">Oxidoreductase</keyword>
<dbReference type="PANTHER" id="PTHR10422:SF18">
    <property type="entry name" value="CYTOCHROME C OXIDASE SUBUNIT 1"/>
    <property type="match status" value="1"/>
</dbReference>
<evidence type="ECO:0000259" key="2">
    <source>
        <dbReference type="PROSITE" id="PS50855"/>
    </source>
</evidence>
<dbReference type="GO" id="GO:0004129">
    <property type="term" value="F:cytochrome-c oxidase activity"/>
    <property type="evidence" value="ECO:0007669"/>
    <property type="project" value="InterPro"/>
</dbReference>
<dbReference type="AlphaFoldDB" id="A0A075AWR9"/>